<dbReference type="Pfam" id="PF00169">
    <property type="entry name" value="PH"/>
    <property type="match status" value="1"/>
</dbReference>
<feature type="domain" description="C2" evidence="5">
    <location>
        <begin position="399"/>
        <end position="534"/>
    </location>
</feature>
<feature type="region of interest" description="Disordered" evidence="3">
    <location>
        <begin position="1632"/>
        <end position="1651"/>
    </location>
</feature>
<evidence type="ECO:0000256" key="3">
    <source>
        <dbReference type="SAM" id="MobiDB-lite"/>
    </source>
</evidence>
<evidence type="ECO:0000313" key="6">
    <source>
        <dbReference type="EMBL" id="GMF34161.1"/>
    </source>
</evidence>
<dbReference type="InterPro" id="IPR011993">
    <property type="entry name" value="PH-like_dom_sf"/>
</dbReference>
<dbReference type="Pfam" id="PF00168">
    <property type="entry name" value="C2"/>
    <property type="match status" value="5"/>
</dbReference>
<dbReference type="OrthoDB" id="270970at2759"/>
<dbReference type="Proteomes" id="UP001165121">
    <property type="component" value="Unassembled WGS sequence"/>
</dbReference>
<keyword evidence="7" id="KW-1185">Reference proteome</keyword>
<feature type="region of interest" description="Disordered" evidence="3">
    <location>
        <begin position="239"/>
        <end position="269"/>
    </location>
</feature>
<organism evidence="6 7">
    <name type="scientific">Phytophthora fragariaefolia</name>
    <dbReference type="NCBI Taxonomy" id="1490495"/>
    <lineage>
        <taxon>Eukaryota</taxon>
        <taxon>Sar</taxon>
        <taxon>Stramenopiles</taxon>
        <taxon>Oomycota</taxon>
        <taxon>Peronosporomycetes</taxon>
        <taxon>Peronosporales</taxon>
        <taxon>Peronosporaceae</taxon>
        <taxon>Phytophthora</taxon>
    </lineage>
</organism>
<dbReference type="SMART" id="SM00239">
    <property type="entry name" value="C2"/>
    <property type="match status" value="5"/>
</dbReference>
<dbReference type="PANTHER" id="PTHR45911">
    <property type="entry name" value="C2 DOMAIN-CONTAINING PROTEIN"/>
    <property type="match status" value="1"/>
</dbReference>
<evidence type="ECO:0000259" key="5">
    <source>
        <dbReference type="PROSITE" id="PS50004"/>
    </source>
</evidence>
<feature type="domain" description="PH" evidence="4">
    <location>
        <begin position="273"/>
        <end position="373"/>
    </location>
</feature>
<dbReference type="Gene3D" id="2.30.29.30">
    <property type="entry name" value="Pleckstrin-homology domain (PH domain)/Phosphotyrosine-binding domain (PTB)"/>
    <property type="match status" value="1"/>
</dbReference>
<feature type="region of interest" description="Disordered" evidence="3">
    <location>
        <begin position="376"/>
        <end position="416"/>
    </location>
</feature>
<dbReference type="PANTHER" id="PTHR45911:SF4">
    <property type="entry name" value="MULTIPLE C2 AND TRANSMEMBRANE DOMAIN-CONTAINING PROTEIN"/>
    <property type="match status" value="1"/>
</dbReference>
<dbReference type="CDD" id="cd00030">
    <property type="entry name" value="C2"/>
    <property type="match status" value="3"/>
</dbReference>
<dbReference type="InterPro" id="IPR035892">
    <property type="entry name" value="C2_domain_sf"/>
</dbReference>
<dbReference type="InterPro" id="IPR001849">
    <property type="entry name" value="PH_domain"/>
</dbReference>
<dbReference type="PROSITE" id="PS50003">
    <property type="entry name" value="PH_DOMAIN"/>
    <property type="match status" value="1"/>
</dbReference>
<dbReference type="EMBL" id="BSXT01000796">
    <property type="protein sequence ID" value="GMF34161.1"/>
    <property type="molecule type" value="Genomic_DNA"/>
</dbReference>
<dbReference type="GO" id="GO:0005509">
    <property type="term" value="F:calcium ion binding"/>
    <property type="evidence" value="ECO:0007669"/>
    <property type="project" value="TreeGrafter"/>
</dbReference>
<feature type="region of interest" description="Disordered" evidence="3">
    <location>
        <begin position="5573"/>
        <end position="5604"/>
    </location>
</feature>
<feature type="domain" description="C2" evidence="5">
    <location>
        <begin position="582"/>
        <end position="714"/>
    </location>
</feature>
<evidence type="ECO:0000256" key="2">
    <source>
        <dbReference type="ARBA" id="ARBA00022837"/>
    </source>
</evidence>
<feature type="compositionally biased region" description="Low complexity" evidence="3">
    <location>
        <begin position="4713"/>
        <end position="4734"/>
    </location>
</feature>
<sequence>MVILHLYRPNMAQEAREAALLFSLQLYVDRVALDGAQAPAAELLLGFQLLQYEIVVFDGAVDAAAVTRLRHGKSCLFQARPEELRRELRRDAEAPLTLLLLARERGRARLRAFAAVPLELHVGVEDGDARSLLRVSEWASLSGAWELRDHRNAAAGRVTGAVTLSCLGKTLAPHLTRALGVHVSKSQPASPRDAKEPAPATREEEQQQQQLGAVAEATLKVETQDSGVQCDEDTLAHDAAESVAASPPLRSRRDGPGAKSSRRRRLSAMSDQRYVKEGWLMKRSRSGRVVSNWRRRYFRLTRTELMYYKTQQDPAPRRRYELTLDSSVLRTNDQGYPLCIVFQPAPGQPSFFMQAESEREKDEWLTAIYNAYRRAPDVAQPQPPLPTPSPEMPTTEPAPSEILTLPQPPPPPAPPARILLSVTVEEARKLKAADFNGKSDPYCVVKLVGKDGKIIDIEEARTQVKTATLEPKWREQFEIGRVVDLNSVKAVRFELWNHDTFKRHDSLGSILVPFSRFRVSPASMAQSDPVDDWFRVEPPKKTAFTSSPRRNDTREKEHVVKDWGELRVRMSISGPNLVDFFHSTELEFVPTSPVATVSNEHTDNRLEVTVIAARDLISSDLNNSSDPYCELSLLDDNGRTISGEYATTAVMHRTRNPAWANEHHIFGLICHIEKAASLKVRVVDYDKSSRNDPLGFVLISLDQLSAHKWTEWHTLQPEEGMSIRENLGAIQLRIWLIGERRGEHARRLKIHKELNTKAHNQSVEQLEYENAQFQLHDAACKLDGARIPCAATDYQARDPRFYGINGCIHYLNTQISRAHQEKISPDEGFQARAGVEGQALLEVTVLQASDLNQGNDLGNTATPYAVIEIDPSVCVEECKRTSAPLSPQKSKRIAAAAGEARNAMFSKRTQAEVSLHRAKLVKNEMRSEKAIEISPDIPVLKVEILTGHGLSPADLNGYSDPYCTLSITDRTTGKVIETEKKRTAVISKTLNPVWAHERFVFGNARSLLIHVKDHNNFGRSTPLGRVEIPLYDLCRASADFTSISSKEVVKRYELVPEPWMKKHTKHLGELCIKTEVVGNATVLAELMQRISSIPMEKSLSILSFSEANIQSDISMDMSMSAADFNGSELEDETTETIQRGIPIRTSTSRVLTKNTASWRKEKFSMSLSYPGIFSDAKYPSIDTQRLQLRIHEARNLLLSDAVGNPMMRTFTKHEAEPSMEMWHQKKIGRPQDAANIFFTVIPVRGDGTLEDAERIQSLTVYNSRDPAWPKEKFVFGRIKDISTVSYLSLHLYGRDVQSDEQVVLSKLLPDEEKPMDGLPKKTLKRFQLHKLTPAGEVDDDGFEILQYDQRVLAFRGDKDGGRFYPARVQKYIPFPQDEYNVNFEDRIETIDDLRNLFSFDVEGVVQAVRNDGRVDVTVEQKPTNDNVSTKDILRYSVMPTQLIPLEKGLTDDVKMVMARRLDLKEEEEKRWSKLQHDFSGITIDIASACNILMPVYDDNGKLLELQPLNETNEPFCQLTLLGNSTQIEHDLCHLNDRGELVASTTLDVSNKRAWEKGSTLGAIVDFQIDLPTAPADGDAAPIHQEVNTPKLETLTNDHESPSQAEKAAFGKSNAVQNNEIVLFQKKTFALGMHPSDTRNEPDTDNGDDEHIDAKQADLGSRLLKMTSSILIRVDAKMELKTQNSTNEMEPKSAKGNKSTKTKMNNKSYVERTIGYAKVDLASLEIGQKELRLEIVPVDTSSTRKHDIAATDSVPYYMSLGSLFVDITTQICTPKQQLPPAATNREDEESRWDRELTTWYNRQLRARPSSIYTRGATWIERRQLLRSSLTPIGNAQIDALHTILVVIMKRIVNILREIRQFEQFEMLSTDEMQKCRLIHTVNADPTSEYIGRAMEKLSPDARKEIVVGLENELLELAGVKHELDDPKPGICREEWVQLRTKRQQLLRENGNFFMSDQTRTSILSVPRSFTGKGIISWILRKPSVLWSDGWKKYAKNSALHSAKLGWDADNRVRGLGALREPTEEDEAVQWMSALCAAGFVENVTPGTAALTDLGKRQVLMESKADRFYRLHEVDLWMGDRKRKNSLFPLDLVEEIDCFCPPAMVSKSTTEKTNNNAKTDACTIRSIYRKKLTEHCDGFLGMHSTISDLLFSVKGWASRLSSVRGKVEEGIFEKTEETSTVVENMLWNWKYCLFMPSRRQLYMYEHEASIYPMAFIDVASSACKVSYNYATDARGGWFDIANPVVYVRKPDSHDYILASTEVLDEMAKVRANGERVLEFKTPHTQRWIHALARSGVCVAMFPGQRVLMKRLNPIVLQQKCNKHATRFKPNDLEGSFHRLLNRLFGHDKELSHQDHEREMRDQRAQLRSELKKAGVEDEVVMAYYGKGKELKSKPMYSGTFKNGSLYSARILRIRTPFTEEHYPFKTKYDIKNNEVVPADLSKLLDKYSVVDQASWMNLPKSLRDMFLLYDVEYSHANERIVEEGMMREHIRTNEGDLDPQKVREKCTDLNIMFKATDLENCVSRMLKHRYRHKPLGVLKIPTTMISPHRTIDAWYPLAPASDMLQKTRLGQIRVELKRVQKREIKRSAKIPPLPESVKAELLNQYTQVEGNPQANSGKTNPKKNQFAVGREPSFVKVSILEGRSLPVADLFTSDPFVEIVLLDIEDSKEHDTDLKTDIKMRTLNPKWENQEFLLGKTEKTMLSDKSGILLRVMDYDATSANDPMGCAIIEFERSETNYIRGVMLKHADSLGNYVTEELKLDEDNRVTVEAMLLPVSGQRRPSPKKKASVQDGLLGKLRVMIEILRNDNYADTTSKLLETSYSAEIAIKKAEPLGDLGEYTCYFQPHGEGGLRIQYIPASEDLGLGNPFKLKDLLSAVPTTGTDSDNASLSREAYKLLGRTYDLAKVDYITMRLVSASTGRVFEGHLGKSDRRSEHKRDGKAEKKPKFSLKTPTQCASFRDETIVLIDQEDFKQQVTLTFDLNLIGILRAERVRRILADTFRVAGFTFDSRTFNCGRYNPDVEKDALIFLWDACRANASIGRNVSEELLVQELLNQVRIMSQATKLHWKVTPQLLAYVFQIVFSGGERDHLSYADAVALDNVLNRWARILSHMNEAKDYSTGNLHGLKTPRLIELLFMECEWTGFDFSALYGDGSTPPSAPCTTLTLHRSIEERMSPIQLEDHVTAQLPFIKHAGMFVDVRLRSGDFVAATIIRECGNDRYDVELTGVNSKDIVFVCSLQENDDPKQPQHLKRGRLARIKQNDGEQGSEKPYLVEFLDNLDPHQGTSASEPIDATVAMVGGAILVKQLQKEDCIRVSEASRETHAAFSSRHSSNVQPRLAKVLFNNGNAQYDIMYIDGRHPTEEKSVPRKRLSALNEDTLYDGKVININHFGVTTDSSLSSTLYSVLLKNGELVECLMRSQLRNRHEFFVADAAFLSATFSSNLQCMDPSSPVGKLNNLWWGGEKVLAVYAVLPSPVKSIRVRHPTTHSLIHGDLAEKSERQSGFVGQYQGFVKGANLGTIEEILANVFTAARKRNTYNSFTKTIPPFKKENCFCLMVAPPPLVQIEGFAQISSSAESEALFKNLVLATLNKTPESVVPLFQRALRAECTAMLQSASKECYVVIEQVTIKFTSTSTNRIVIEVKTDGKPLGEKSTAEKDFNEAPLTDAIVEIMFQLTIPYSNQGNISDAVAVAYEDATTICKRLQDVTALTVDEEEALIEPVPVDKVAWSFASFGKPTISLPVSFTNSSRRLNFKPRVSLEPPEDIRVQACDSDNRVHELHFRILDVLNEARVRRAVTPFIKAEVVSESTYSKEASTSSCFVKYKTNNGKNDTNDAVEVPTKDLKFDMLRIKILEASNMILKEQTGTDGLLVEVLLVSRDFQKHMAADKKIVTPFGVKLSSAGEILPDTIKNNYPPNSTCTLALVNNGWKTSANSAVPAIWKLNRKSGSVDFKYPAVDLDRVSEVKLVVRDKKTHAKVGTVTISMTCINDSFSETDELIPQDEPILRLQREGSQRKRVVGTLSLAAARIKAIGSKSQEVYAKQLKTNSDFWRICPNELLKITLREHDNKLSRSFLSAGPPVTDRGKVVLMDTLEMEIQLQKIANARRILGTIDMTHRTLPSDSVSATPTKAVSNDPKVRGDVTSRATIEQLRQSAKSFVKETAKELGLGEYMIERRPPWSSDVIVNENKQLRSDLVFVEANVTTCTERLRDNVQKLHEMFMKRYIPKLNELYDLDSQGEDVDISKGELLLSFFDIEVDELEYEDQQVRNRLYQRIRLAKLTQVLDMIMRASLRVKLMDEDRNNVDRYLGTACIPLMDLLDQQPHDEIYQLMYLPITNLRGSAYAAPSPTENDRGKVRLRLHFKLSESSFFEQAINIYKLWKAKYIGQHEAARRQIHDTVIPAQRRRWLTIKGYLDDLTKQAKGKLHWERTPVLLSLVWDIFVLHENSPTRSEKKHVDEDELEYTHTVAKMAYDYRSTVTKIHERWVNLQPKLDELLNIQAADLINAQRTPELINDIEREVEGLDVGLSTAWHQVKQKWQVLLDALEELVSMQTQKLNLTRAPQLLKIVEKRCSKGLSTRHAEAVSSIQSRWMAITQTNGPLSELRMMEKKGLHWRRTHELLLLLDEQCEGFSDVDARALDTVQNRWEQVQEWLDEVVQMQSQHSIDCEHTPFILEKIHLWKPSRMKRQDELNKAGKRSTVGIIPPSPKSKDEASGRQRGFSHQSSSSRLSSEGSFRSDGGVEDNGQLEGMIEWYAIEEAKYELERIPYHRINTDTDKKNWLPYSRGGKDIRLLITQQEMVFTAANVRFALEERGVIPTTSNFDPMADTAANVKDKYDAWTSPTLADPKSGSQSVTLPIAIKAEIEELEKVLEKRRDDNQPDFSLPNPERVAELYKAIESLGKTDLLWNVDHVVSKNRELAVPDNYQQLLREMSIRQIPTTEVENLVKSLVFTMQKEVLIEKGITVPATTNPTALLQIMHRYQITEVTLPKDISSIQTRLQERGMDRKGDPVMLRGVRIGTQSTGAASVSVSSCATSAKAINTGLGIVDTQIELLRKTLLLEALRKRNSLIRTFAGESHILDEESERMCADIFAEAVENAEVDVSGDYLTLVERFQRQLVHESYTRRLAEYAALDRCMRALLQKNRDEVVTKEEIAMELHNVNKRVAGANYRLPPEAFTAEELTKAASAGRIRSPSKEILARCPKGNNASAMAYYAAISYAANVYQEVTSFRARVDPSKNRLLDAFPFGECSTLDGVAIPKQLQKSSFSQSIADWLLGFDTSELNIKRKLSAAHRQRLEWASAAFTLRNRWLQCGLGWSDHIFGEGVGVKVLLDRLLLFEAANKMDMVKTEMLLREVRDKCSRLRDREQEAQAKLEDRYQANLELLEKLVMHAERCMNNRKLHSEETPVLLHKLEQVCVVPSGLNDRHREAYHTVATHWLPQQQHLSELMKMHGEGTFSISRTPELLGKMKYHTEGKAGSEELNEDKVAASAQRVAPELQATFVDRKLNEIRLGQRKEASSLHLDLSEDEEVTNQLLEDSAWKELSHSERVVQPLSPHEKQTSWKLVKNAVAANTAFSAGSPRKDKADRLKVDIGPKATTQPASPRRKLSVSEELKVLLLSPTQWLTGPNAEEEAIAPELYFPKEVVLETSGASLSGPTK</sequence>
<dbReference type="PROSITE" id="PS50004">
    <property type="entry name" value="C2"/>
    <property type="match status" value="4"/>
</dbReference>
<evidence type="ECO:0000256" key="1">
    <source>
        <dbReference type="ARBA" id="ARBA00022723"/>
    </source>
</evidence>
<accession>A0A9W6X9I4</accession>
<feature type="compositionally biased region" description="Low complexity" evidence="3">
    <location>
        <begin position="392"/>
        <end position="401"/>
    </location>
</feature>
<feature type="compositionally biased region" description="Pro residues" evidence="3">
    <location>
        <begin position="381"/>
        <end position="391"/>
    </location>
</feature>
<feature type="compositionally biased region" description="Basic and acidic residues" evidence="3">
    <location>
        <begin position="192"/>
        <end position="205"/>
    </location>
</feature>
<dbReference type="SUPFAM" id="SSF49562">
    <property type="entry name" value="C2 domain (Calcium/lipid-binding domain, CaLB)"/>
    <property type="match status" value="5"/>
</dbReference>
<keyword evidence="1" id="KW-0479">Metal-binding</keyword>
<dbReference type="InterPro" id="IPR000008">
    <property type="entry name" value="C2_dom"/>
</dbReference>
<feature type="compositionally biased region" description="Basic and acidic residues" evidence="3">
    <location>
        <begin position="2923"/>
        <end position="2943"/>
    </location>
</feature>
<feature type="region of interest" description="Disordered" evidence="3">
    <location>
        <begin position="181"/>
        <end position="211"/>
    </location>
</feature>
<dbReference type="GO" id="GO:0016020">
    <property type="term" value="C:membrane"/>
    <property type="evidence" value="ECO:0007669"/>
    <property type="project" value="TreeGrafter"/>
</dbReference>
<keyword evidence="2" id="KW-0106">Calcium</keyword>
<feature type="domain" description="C2" evidence="5">
    <location>
        <begin position="921"/>
        <end position="1045"/>
    </location>
</feature>
<dbReference type="Gene3D" id="2.60.40.150">
    <property type="entry name" value="C2 domain"/>
    <property type="match status" value="5"/>
</dbReference>
<reference evidence="6" key="1">
    <citation type="submission" date="2023-04" db="EMBL/GenBank/DDBJ databases">
        <title>Phytophthora fragariaefolia NBRC 109709.</title>
        <authorList>
            <person name="Ichikawa N."/>
            <person name="Sato H."/>
            <person name="Tonouchi N."/>
        </authorList>
    </citation>
    <scope>NUCLEOTIDE SEQUENCE</scope>
    <source>
        <strain evidence="6">NBRC 109709</strain>
    </source>
</reference>
<feature type="region of interest" description="Disordered" evidence="3">
    <location>
        <begin position="2923"/>
        <end position="2944"/>
    </location>
</feature>
<evidence type="ECO:0000313" key="7">
    <source>
        <dbReference type="Proteomes" id="UP001165121"/>
    </source>
</evidence>
<feature type="compositionally biased region" description="Pro residues" evidence="3">
    <location>
        <begin position="406"/>
        <end position="415"/>
    </location>
</feature>
<dbReference type="FunFam" id="2.60.40.150:FF:000527">
    <property type="entry name" value="Uncharacterized protein"/>
    <property type="match status" value="1"/>
</dbReference>
<feature type="compositionally biased region" description="Basic and acidic residues" evidence="3">
    <location>
        <begin position="5578"/>
        <end position="5590"/>
    </location>
</feature>
<gene>
    <name evidence="6" type="ORF">Pfra01_000869900</name>
</gene>
<evidence type="ECO:0000259" key="4">
    <source>
        <dbReference type="PROSITE" id="PS50003"/>
    </source>
</evidence>
<dbReference type="SMART" id="SM00233">
    <property type="entry name" value="PH"/>
    <property type="match status" value="1"/>
</dbReference>
<name>A0A9W6X9I4_9STRA</name>
<proteinExistence type="predicted"/>
<feature type="region of interest" description="Disordered" evidence="3">
    <location>
        <begin position="4685"/>
        <end position="4740"/>
    </location>
</feature>
<dbReference type="SUPFAM" id="SSF50729">
    <property type="entry name" value="PH domain-like"/>
    <property type="match status" value="1"/>
</dbReference>
<feature type="domain" description="C2" evidence="5">
    <location>
        <begin position="2613"/>
        <end position="2744"/>
    </location>
</feature>
<protein>
    <submittedName>
        <fullName evidence="6">Unnamed protein product</fullName>
    </submittedName>
</protein>
<comment type="caution">
    <text evidence="6">The sequence shown here is derived from an EMBL/GenBank/DDBJ whole genome shotgun (WGS) entry which is preliminary data.</text>
</comment>